<dbReference type="InterPro" id="IPR011701">
    <property type="entry name" value="MFS"/>
</dbReference>
<gene>
    <name evidence="9" type="ORF">B1A_20061</name>
</gene>
<evidence type="ECO:0000256" key="5">
    <source>
        <dbReference type="ARBA" id="ARBA00022989"/>
    </source>
</evidence>
<protein>
    <submittedName>
        <fullName evidence="9">Drug resistance transporter, EmrB/QacA subfamily</fullName>
    </submittedName>
</protein>
<feature type="non-terminal residue" evidence="9">
    <location>
        <position position="292"/>
    </location>
</feature>
<dbReference type="EMBL" id="AUZX01014798">
    <property type="protein sequence ID" value="EQD31158.1"/>
    <property type="molecule type" value="Genomic_DNA"/>
</dbReference>
<comment type="subcellular location">
    <subcellularLocation>
        <location evidence="1">Cell membrane</location>
        <topology evidence="1">Multi-pass membrane protein</topology>
    </subcellularLocation>
</comment>
<feature type="transmembrane region" description="Helical" evidence="7">
    <location>
        <begin position="70"/>
        <end position="89"/>
    </location>
</feature>
<dbReference type="NCBIfam" id="TIGR00711">
    <property type="entry name" value="efflux_EmrB"/>
    <property type="match status" value="1"/>
</dbReference>
<dbReference type="InterPro" id="IPR020846">
    <property type="entry name" value="MFS_dom"/>
</dbReference>
<evidence type="ECO:0000256" key="1">
    <source>
        <dbReference type="ARBA" id="ARBA00004651"/>
    </source>
</evidence>
<feature type="transmembrane region" description="Helical" evidence="7">
    <location>
        <begin position="29"/>
        <end position="50"/>
    </location>
</feature>
<dbReference type="InterPro" id="IPR036259">
    <property type="entry name" value="MFS_trans_sf"/>
</dbReference>
<reference evidence="9" key="1">
    <citation type="submission" date="2013-08" db="EMBL/GenBank/DDBJ databases">
        <authorList>
            <person name="Mendez C."/>
            <person name="Richter M."/>
            <person name="Ferrer M."/>
            <person name="Sanchez J."/>
        </authorList>
    </citation>
    <scope>NUCLEOTIDE SEQUENCE</scope>
</reference>
<keyword evidence="4 7" id="KW-0812">Transmembrane</keyword>
<sequence length="292" mass="31876">MAVYSFTVILAPMVGPLLGGLITDRLSWHWIFLINVPIGAMALILVNLFVDEPPLLVKERRERWRRGIHFDFPGAILIALGLSFLEVMTDRGVQDDWFGSPLIRVAAVIAGVCLVGFVLWELAASRPLLDMRLFKHRNFAAGTFIVMVIGVILFGTTQFVPQFLQQVMGYTAERAGLALTLGGVITLVSMPLAGMLSGHTRPRNMMWMGLAVICVSLWMMSHFAVTVTFDQVAYARAWQSAGIPFLFVPLMTAAYVGVPANRTGNAAAMIAVGRNVGGSIGISMVQALLARR</sequence>
<evidence type="ECO:0000256" key="2">
    <source>
        <dbReference type="ARBA" id="ARBA00022448"/>
    </source>
</evidence>
<evidence type="ECO:0000256" key="3">
    <source>
        <dbReference type="ARBA" id="ARBA00022475"/>
    </source>
</evidence>
<organism evidence="9">
    <name type="scientific">mine drainage metagenome</name>
    <dbReference type="NCBI Taxonomy" id="410659"/>
    <lineage>
        <taxon>unclassified sequences</taxon>
        <taxon>metagenomes</taxon>
        <taxon>ecological metagenomes</taxon>
    </lineage>
</organism>
<keyword evidence="2" id="KW-0813">Transport</keyword>
<dbReference type="Pfam" id="PF07690">
    <property type="entry name" value="MFS_1"/>
    <property type="match status" value="1"/>
</dbReference>
<keyword evidence="5 7" id="KW-1133">Transmembrane helix</keyword>
<dbReference type="PROSITE" id="PS50850">
    <property type="entry name" value="MFS"/>
    <property type="match status" value="1"/>
</dbReference>
<evidence type="ECO:0000313" key="9">
    <source>
        <dbReference type="EMBL" id="EQD31158.1"/>
    </source>
</evidence>
<feature type="transmembrane region" description="Helical" evidence="7">
    <location>
        <begin position="136"/>
        <end position="155"/>
    </location>
</feature>
<feature type="transmembrane region" description="Helical" evidence="7">
    <location>
        <begin position="205"/>
        <end position="225"/>
    </location>
</feature>
<name>T0YDG0_9ZZZZ</name>
<dbReference type="InterPro" id="IPR004638">
    <property type="entry name" value="EmrB-like"/>
</dbReference>
<feature type="transmembrane region" description="Helical" evidence="7">
    <location>
        <begin position="101"/>
        <end position="124"/>
    </location>
</feature>
<dbReference type="GO" id="GO:0005886">
    <property type="term" value="C:plasma membrane"/>
    <property type="evidence" value="ECO:0007669"/>
    <property type="project" value="UniProtKB-SubCell"/>
</dbReference>
<accession>T0YDG0</accession>
<comment type="caution">
    <text evidence="9">The sequence shown here is derived from an EMBL/GenBank/DDBJ whole genome shotgun (WGS) entry which is preliminary data.</text>
</comment>
<evidence type="ECO:0000256" key="7">
    <source>
        <dbReference type="SAM" id="Phobius"/>
    </source>
</evidence>
<evidence type="ECO:0000256" key="4">
    <source>
        <dbReference type="ARBA" id="ARBA00022692"/>
    </source>
</evidence>
<dbReference type="Gene3D" id="1.20.1720.10">
    <property type="entry name" value="Multidrug resistance protein D"/>
    <property type="match status" value="1"/>
</dbReference>
<dbReference type="AlphaFoldDB" id="T0YDG0"/>
<feature type="transmembrane region" description="Helical" evidence="7">
    <location>
        <begin position="175"/>
        <end position="193"/>
    </location>
</feature>
<feature type="transmembrane region" description="Helical" evidence="7">
    <location>
        <begin position="237"/>
        <end position="258"/>
    </location>
</feature>
<dbReference type="Gene3D" id="1.20.1250.20">
    <property type="entry name" value="MFS general substrate transporter like domains"/>
    <property type="match status" value="1"/>
</dbReference>
<keyword evidence="6 7" id="KW-0472">Membrane</keyword>
<reference evidence="9" key="2">
    <citation type="journal article" date="2014" name="ISME J.">
        <title>Microbial stratification in low pH oxic and suboxic macroscopic growths along an acid mine drainage.</title>
        <authorList>
            <person name="Mendez-Garcia C."/>
            <person name="Mesa V."/>
            <person name="Sprenger R.R."/>
            <person name="Richter M."/>
            <person name="Diez M.S."/>
            <person name="Solano J."/>
            <person name="Bargiela R."/>
            <person name="Golyshina O.V."/>
            <person name="Manteca A."/>
            <person name="Ramos J.L."/>
            <person name="Gallego J.R."/>
            <person name="Llorente I."/>
            <person name="Martins Dos Santos V.A."/>
            <person name="Jensen O.N."/>
            <person name="Pelaez A.I."/>
            <person name="Sanchez J."/>
            <person name="Ferrer M."/>
        </authorList>
    </citation>
    <scope>NUCLEOTIDE SEQUENCE</scope>
</reference>
<dbReference type="GO" id="GO:0022857">
    <property type="term" value="F:transmembrane transporter activity"/>
    <property type="evidence" value="ECO:0007669"/>
    <property type="project" value="InterPro"/>
</dbReference>
<dbReference type="PANTHER" id="PTHR23501">
    <property type="entry name" value="MAJOR FACILITATOR SUPERFAMILY"/>
    <property type="match status" value="1"/>
</dbReference>
<proteinExistence type="predicted"/>
<feature type="domain" description="Major facilitator superfamily (MFS) profile" evidence="8">
    <location>
        <begin position="1"/>
        <end position="292"/>
    </location>
</feature>
<dbReference type="SUPFAM" id="SSF103473">
    <property type="entry name" value="MFS general substrate transporter"/>
    <property type="match status" value="1"/>
</dbReference>
<keyword evidence="3" id="KW-1003">Cell membrane</keyword>
<evidence type="ECO:0000256" key="6">
    <source>
        <dbReference type="ARBA" id="ARBA00023136"/>
    </source>
</evidence>
<evidence type="ECO:0000259" key="8">
    <source>
        <dbReference type="PROSITE" id="PS50850"/>
    </source>
</evidence>
<dbReference type="PANTHER" id="PTHR23501:SF174">
    <property type="entry name" value="MULTIDRUG EXPORT PROTEIN EMRB-RELATED"/>
    <property type="match status" value="1"/>
</dbReference>